<feature type="transmembrane region" description="Helical" evidence="1">
    <location>
        <begin position="7"/>
        <end position="26"/>
    </location>
</feature>
<evidence type="ECO:0000313" key="3">
    <source>
        <dbReference type="Proteomes" id="UP000033115"/>
    </source>
</evidence>
<gene>
    <name evidence="2" type="ORF">CSCA_5323</name>
</gene>
<dbReference type="RefSeq" id="WP_029162704.1">
    <property type="nucleotide sequence ID" value="NZ_CP009933.1"/>
</dbReference>
<dbReference type="AlphaFoldDB" id="A0A0E3JSK1"/>
<dbReference type="STRING" id="1548.CSCA_5323"/>
<reference evidence="2 3" key="1">
    <citation type="journal article" date="2015" name="J. Biotechnol.">
        <title>Complete genome sequence of a malodorant-producing acetogen, Clostridium scatologenes ATCC 25775(T).</title>
        <authorList>
            <person name="Zhu Z."/>
            <person name="Guo T."/>
            <person name="Zheng H."/>
            <person name="Song T."/>
            <person name="Ouyang P."/>
            <person name="Xie J."/>
        </authorList>
    </citation>
    <scope>NUCLEOTIDE SEQUENCE [LARGE SCALE GENOMIC DNA]</scope>
    <source>
        <strain evidence="2 3">ATCC 25775</strain>
    </source>
</reference>
<protein>
    <submittedName>
        <fullName evidence="2">Uncharacterized protein</fullName>
    </submittedName>
</protein>
<organism evidence="2 3">
    <name type="scientific">Clostridium scatologenes</name>
    <dbReference type="NCBI Taxonomy" id="1548"/>
    <lineage>
        <taxon>Bacteria</taxon>
        <taxon>Bacillati</taxon>
        <taxon>Bacillota</taxon>
        <taxon>Clostridia</taxon>
        <taxon>Eubacteriales</taxon>
        <taxon>Clostridiaceae</taxon>
        <taxon>Clostridium</taxon>
    </lineage>
</organism>
<sequence length="140" mass="16327">MVNKIKIILTIMQMIVLIPGIVLEYLSDKKMGVIRYLVFKKQVYEQGIFNSSLMNMYKSLLIATFFIVIIMIIYKSIKIRSNKFIKSGLSTIIINLLCIIFIASKKALALEAYHFFVIAIFIIVILEYFKFILDFIRVNK</sequence>
<feature type="transmembrane region" description="Helical" evidence="1">
    <location>
        <begin position="115"/>
        <end position="133"/>
    </location>
</feature>
<dbReference type="HOGENOM" id="CLU_152433_0_0_9"/>
<evidence type="ECO:0000256" key="1">
    <source>
        <dbReference type="SAM" id="Phobius"/>
    </source>
</evidence>
<proteinExistence type="predicted"/>
<dbReference type="EMBL" id="CP009933">
    <property type="protein sequence ID" value="AKA72448.1"/>
    <property type="molecule type" value="Genomic_DNA"/>
</dbReference>
<keyword evidence="1" id="KW-0472">Membrane</keyword>
<keyword evidence="1" id="KW-0812">Transmembrane</keyword>
<evidence type="ECO:0000313" key="2">
    <source>
        <dbReference type="EMBL" id="AKA72448.1"/>
    </source>
</evidence>
<name>A0A0E3JSK1_CLOSL</name>
<keyword evidence="3" id="KW-1185">Reference proteome</keyword>
<feature type="transmembrane region" description="Helical" evidence="1">
    <location>
        <begin position="84"/>
        <end position="103"/>
    </location>
</feature>
<dbReference type="KEGG" id="csq:CSCA_5323"/>
<feature type="transmembrane region" description="Helical" evidence="1">
    <location>
        <begin position="59"/>
        <end position="77"/>
    </location>
</feature>
<keyword evidence="1" id="KW-1133">Transmembrane helix</keyword>
<accession>A0A0E3JSK1</accession>
<dbReference type="Proteomes" id="UP000033115">
    <property type="component" value="Chromosome"/>
</dbReference>